<reference evidence="12" key="1">
    <citation type="submission" date="2014-08" db="EMBL/GenBank/DDBJ databases">
        <authorList>
            <person name="Murali S."/>
            <person name="Richards S."/>
            <person name="Bandaranaike D."/>
            <person name="Bellair M."/>
            <person name="Blankenburg K."/>
            <person name="Chao H."/>
            <person name="Dinh H."/>
            <person name="Doddapaneni H."/>
            <person name="Dugan-Rocha S."/>
            <person name="Elkadiri S."/>
            <person name="Gnanaolivu R."/>
            <person name="Hughes D."/>
            <person name="Lee S."/>
            <person name="Li M."/>
            <person name="Ming W."/>
            <person name="Munidasa M."/>
            <person name="Muniz J."/>
            <person name="Nguyen L."/>
            <person name="Osuji N."/>
            <person name="Pu L.-L."/>
            <person name="Puazo M."/>
            <person name="Skinner E."/>
            <person name="Qu C."/>
            <person name="Quiroz J."/>
            <person name="Raj R."/>
            <person name="Weissenberger G."/>
            <person name="Xin Y."/>
            <person name="Zou X."/>
            <person name="Han Y."/>
            <person name="Worley K."/>
            <person name="Muzny D."/>
            <person name="Gibbs R."/>
        </authorList>
    </citation>
    <scope>NUCLEOTIDE SEQUENCE</scope>
    <source>
        <strain evidence="12">HAZT.00-mixed</strain>
        <tissue evidence="12">Whole organism</tissue>
    </source>
</reference>
<comment type="pathway">
    <text evidence="3 11">Protein modification; protein glycosylation.</text>
</comment>
<dbReference type="EMBL" id="JQDR03004670">
    <property type="protein sequence ID" value="KAA0201921.1"/>
    <property type="molecule type" value="Genomic_DNA"/>
</dbReference>
<evidence type="ECO:0000256" key="6">
    <source>
        <dbReference type="ARBA" id="ARBA00022692"/>
    </source>
</evidence>
<dbReference type="PANTHER" id="PTHR21049">
    <property type="entry name" value="RIBOPHORIN I"/>
    <property type="match status" value="1"/>
</dbReference>
<comment type="function">
    <text evidence="1 11">Subunit of the oligosaccharyl transferase (OST) complex that catalyzes the initial transfer of a defined glycan (Glc(3)Man(9)GlcNAc(2) in eukaryotes) from the lipid carrier dolichol-pyrophosphate to an asparagine residue within an Asn-X-Ser/Thr consensus motif in nascent polypeptide chains, the first step in protein N-glycosylation. N-glycosylation occurs cotranslationally and the complex associates with the Sec61 complex at the channel-forming translocon complex that mediates protein translocation across the endoplasmic reticulum (ER). All subunits are required for a maximal enzyme activity.</text>
</comment>
<protein>
    <recommendedName>
        <fullName evidence="5 11">Dolichyl-diphosphooligosaccharide--protein glycosyltransferase subunit 1</fullName>
    </recommendedName>
</protein>
<evidence type="ECO:0000256" key="10">
    <source>
        <dbReference type="ARBA" id="ARBA00023136"/>
    </source>
</evidence>
<dbReference type="GO" id="GO:0008250">
    <property type="term" value="C:oligosaccharyltransferase complex"/>
    <property type="evidence" value="ECO:0007669"/>
    <property type="project" value="UniProtKB-UniRule"/>
</dbReference>
<evidence type="ECO:0000256" key="1">
    <source>
        <dbReference type="ARBA" id="ARBA00002791"/>
    </source>
</evidence>
<comment type="similarity">
    <text evidence="4 11">Belongs to the OST1 family.</text>
</comment>
<feature type="non-terminal residue" evidence="12">
    <location>
        <position position="148"/>
    </location>
</feature>
<dbReference type="PANTHER" id="PTHR21049:SF0">
    <property type="entry name" value="DOLICHYL-DIPHOSPHOOLIGOSACCHARIDE--PROTEIN GLYCOSYLTRANSFERASE SUBUNIT 1"/>
    <property type="match status" value="1"/>
</dbReference>
<dbReference type="InterPro" id="IPR007676">
    <property type="entry name" value="Ribophorin_I"/>
</dbReference>
<comment type="subcellular location">
    <subcellularLocation>
        <location evidence="2 11">Endoplasmic reticulum membrane</location>
        <topology evidence="2 11">Single-pass type I membrane protein</topology>
    </subcellularLocation>
</comment>
<evidence type="ECO:0000256" key="8">
    <source>
        <dbReference type="ARBA" id="ARBA00022824"/>
    </source>
</evidence>
<keyword evidence="8 11" id="KW-0256">Endoplasmic reticulum</keyword>
<evidence type="ECO:0000256" key="4">
    <source>
        <dbReference type="ARBA" id="ARBA00008905"/>
    </source>
</evidence>
<comment type="caution">
    <text evidence="12">The sequence shown here is derived from an EMBL/GenBank/DDBJ whole genome shotgun (WGS) entry which is preliminary data.</text>
</comment>
<evidence type="ECO:0000256" key="3">
    <source>
        <dbReference type="ARBA" id="ARBA00004922"/>
    </source>
</evidence>
<organism evidence="12">
    <name type="scientific">Hyalella azteca</name>
    <name type="common">Amphipod</name>
    <dbReference type="NCBI Taxonomy" id="294128"/>
    <lineage>
        <taxon>Eukaryota</taxon>
        <taxon>Metazoa</taxon>
        <taxon>Ecdysozoa</taxon>
        <taxon>Arthropoda</taxon>
        <taxon>Crustacea</taxon>
        <taxon>Multicrustacea</taxon>
        <taxon>Malacostraca</taxon>
        <taxon>Eumalacostraca</taxon>
        <taxon>Peracarida</taxon>
        <taxon>Amphipoda</taxon>
        <taxon>Senticaudata</taxon>
        <taxon>Talitrida</taxon>
        <taxon>Talitroidea</taxon>
        <taxon>Hyalellidae</taxon>
        <taxon>Hyalella</taxon>
    </lineage>
</organism>
<evidence type="ECO:0000313" key="12">
    <source>
        <dbReference type="EMBL" id="KAA0201921.1"/>
    </source>
</evidence>
<reference evidence="12" key="3">
    <citation type="submission" date="2019-06" db="EMBL/GenBank/DDBJ databases">
        <authorList>
            <person name="Poynton C."/>
            <person name="Hasenbein S."/>
            <person name="Benoit J.B."/>
            <person name="Sepulveda M.S."/>
            <person name="Poelchau M.F."/>
            <person name="Murali S.C."/>
            <person name="Chen S."/>
            <person name="Glastad K.M."/>
            <person name="Werren J.H."/>
            <person name="Vineis J.H."/>
            <person name="Bowen J.L."/>
            <person name="Friedrich M."/>
            <person name="Jones J."/>
            <person name="Robertson H.M."/>
            <person name="Feyereisen R."/>
            <person name="Mechler-Hickson A."/>
            <person name="Mathers N."/>
            <person name="Lee C.E."/>
            <person name="Colbourne J.K."/>
            <person name="Biales A."/>
            <person name="Johnston J.S."/>
            <person name="Wellborn G.A."/>
            <person name="Rosendale A.J."/>
            <person name="Cridge A.G."/>
            <person name="Munoz-Torres M.C."/>
            <person name="Bain P.A."/>
            <person name="Manny A.R."/>
            <person name="Major K.M."/>
            <person name="Lambert F.N."/>
            <person name="Vulpe C.D."/>
            <person name="Tuck P."/>
            <person name="Blalock B.J."/>
            <person name="Lin Y.-Y."/>
            <person name="Smith M.E."/>
            <person name="Ochoa-Acuna H."/>
            <person name="Chen M.-J.M."/>
            <person name="Childers C.P."/>
            <person name="Qu J."/>
            <person name="Dugan S."/>
            <person name="Lee S.L."/>
            <person name="Chao H."/>
            <person name="Dinh H."/>
            <person name="Han Y."/>
            <person name="Doddapaneni H."/>
            <person name="Worley K.C."/>
            <person name="Muzny D.M."/>
            <person name="Gibbs R.A."/>
            <person name="Richards S."/>
        </authorList>
    </citation>
    <scope>NUCLEOTIDE SEQUENCE</scope>
    <source>
        <strain evidence="12">HAZT.00-mixed</strain>
        <tissue evidence="12">Whole organism</tissue>
    </source>
</reference>
<dbReference type="OrthoDB" id="310030at2759"/>
<evidence type="ECO:0000256" key="7">
    <source>
        <dbReference type="ARBA" id="ARBA00022729"/>
    </source>
</evidence>
<keyword evidence="7" id="KW-0732">Signal</keyword>
<dbReference type="AlphaFoldDB" id="A0A6A0H9M7"/>
<reference evidence="12" key="2">
    <citation type="journal article" date="2018" name="Environ. Sci. Technol.">
        <title>The Toxicogenome of Hyalella azteca: A Model for Sediment Ecotoxicology and Evolutionary Toxicology.</title>
        <authorList>
            <person name="Poynton H.C."/>
            <person name="Hasenbein S."/>
            <person name="Benoit J.B."/>
            <person name="Sepulveda M.S."/>
            <person name="Poelchau M.F."/>
            <person name="Hughes D.S.T."/>
            <person name="Murali S.C."/>
            <person name="Chen S."/>
            <person name="Glastad K.M."/>
            <person name="Goodisman M.A.D."/>
            <person name="Werren J.H."/>
            <person name="Vineis J.H."/>
            <person name="Bowen J.L."/>
            <person name="Friedrich M."/>
            <person name="Jones J."/>
            <person name="Robertson H.M."/>
            <person name="Feyereisen R."/>
            <person name="Mechler-Hickson A."/>
            <person name="Mathers N."/>
            <person name="Lee C.E."/>
            <person name="Colbourne J.K."/>
            <person name="Biales A."/>
            <person name="Johnston J.S."/>
            <person name="Wellborn G.A."/>
            <person name="Rosendale A.J."/>
            <person name="Cridge A.G."/>
            <person name="Munoz-Torres M.C."/>
            <person name="Bain P.A."/>
            <person name="Manny A.R."/>
            <person name="Major K.M."/>
            <person name="Lambert F.N."/>
            <person name="Vulpe C.D."/>
            <person name="Tuck P."/>
            <person name="Blalock B.J."/>
            <person name="Lin Y.Y."/>
            <person name="Smith M.E."/>
            <person name="Ochoa-Acuna H."/>
            <person name="Chen M.M."/>
            <person name="Childers C.P."/>
            <person name="Qu J."/>
            <person name="Dugan S."/>
            <person name="Lee S.L."/>
            <person name="Chao H."/>
            <person name="Dinh H."/>
            <person name="Han Y."/>
            <person name="Doddapaneni H."/>
            <person name="Worley K.C."/>
            <person name="Muzny D.M."/>
            <person name="Gibbs R.A."/>
            <person name="Richards S."/>
        </authorList>
    </citation>
    <scope>NUCLEOTIDE SEQUENCE</scope>
    <source>
        <strain evidence="12">HAZT.00-mixed</strain>
        <tissue evidence="12">Whole organism</tissue>
    </source>
</reference>
<keyword evidence="10" id="KW-0472">Membrane</keyword>
<comment type="subunit">
    <text evidence="11">Component of the oligosaccharyltransferase (OST) complex.</text>
</comment>
<keyword evidence="6" id="KW-0812">Transmembrane</keyword>
<name>A0A6A0H9M7_HYAAZ</name>
<dbReference type="GO" id="GO:0018279">
    <property type="term" value="P:protein N-linked glycosylation via asparagine"/>
    <property type="evidence" value="ECO:0007669"/>
    <property type="project" value="TreeGrafter"/>
</dbReference>
<evidence type="ECO:0000256" key="5">
    <source>
        <dbReference type="ARBA" id="ARBA00017611"/>
    </source>
</evidence>
<dbReference type="Proteomes" id="UP000711488">
    <property type="component" value="Unassembled WGS sequence"/>
</dbReference>
<keyword evidence="9" id="KW-1133">Transmembrane helix</keyword>
<dbReference type="Pfam" id="PF04597">
    <property type="entry name" value="Ribophorin_I"/>
    <property type="match status" value="1"/>
</dbReference>
<gene>
    <name evidence="12" type="ORF">HAZT_HAZT011980</name>
</gene>
<evidence type="ECO:0000256" key="2">
    <source>
        <dbReference type="ARBA" id="ARBA00004115"/>
    </source>
</evidence>
<dbReference type="UniPathway" id="UPA00378"/>
<evidence type="ECO:0000256" key="11">
    <source>
        <dbReference type="RuleBase" id="RU361143"/>
    </source>
</evidence>
<accession>A0A6A0H9M7</accession>
<sequence length="148" mass="17332">MFYFVCKLYQPYGSCDPMRVHYETSSSFLTITNLERVLEVSHWGNIAVEETIDLLHTGAKLKGPFSRYDYQRDHNAHTNVKSFRTILPASARDVYYRDEIGNISTSNLRVRDDSVEVDLRPRFPLFGGWKTHYKLGYNVPSYEYLYNS</sequence>
<evidence type="ECO:0000256" key="9">
    <source>
        <dbReference type="ARBA" id="ARBA00022989"/>
    </source>
</evidence>
<proteinExistence type="inferred from homology"/>